<dbReference type="EMBL" id="MU032346">
    <property type="protein sequence ID" value="KAF3767334.1"/>
    <property type="molecule type" value="Genomic_DNA"/>
</dbReference>
<dbReference type="Gene3D" id="1.10.260.130">
    <property type="match status" value="1"/>
</dbReference>
<comment type="caution">
    <text evidence="3">The sequence shown here is derived from an EMBL/GenBank/DDBJ whole genome shotgun (WGS) entry which is preliminary data.</text>
</comment>
<protein>
    <submittedName>
        <fullName evidence="3">LIP-domain-containing protein</fullName>
    </submittedName>
</protein>
<evidence type="ECO:0000256" key="1">
    <source>
        <dbReference type="ARBA" id="ARBA00022801"/>
    </source>
</evidence>
<dbReference type="GeneID" id="63834087"/>
<keyword evidence="1" id="KW-0378">Hydrolase</keyword>
<gene>
    <name evidence="3" type="ORF">M406DRAFT_254371</name>
</gene>
<dbReference type="GO" id="GO:0004806">
    <property type="term" value="F:triacylglycerol lipase activity"/>
    <property type="evidence" value="ECO:0007669"/>
    <property type="project" value="InterPro"/>
</dbReference>
<dbReference type="Pfam" id="PF03583">
    <property type="entry name" value="LIP"/>
    <property type="match status" value="1"/>
</dbReference>
<dbReference type="AlphaFoldDB" id="A0A9P4Y5H8"/>
<name>A0A9P4Y5H8_CRYP1</name>
<feature type="signal peptide" evidence="2">
    <location>
        <begin position="1"/>
        <end position="24"/>
    </location>
</feature>
<keyword evidence="4" id="KW-1185">Reference proteome</keyword>
<evidence type="ECO:0000313" key="3">
    <source>
        <dbReference type="EMBL" id="KAF3767334.1"/>
    </source>
</evidence>
<evidence type="ECO:0000256" key="2">
    <source>
        <dbReference type="SAM" id="SignalP"/>
    </source>
</evidence>
<dbReference type="Gene3D" id="3.40.50.1820">
    <property type="entry name" value="alpha/beta hydrolase"/>
    <property type="match status" value="1"/>
</dbReference>
<organism evidence="3 4">
    <name type="scientific">Cryphonectria parasitica (strain ATCC 38755 / EP155)</name>
    <dbReference type="NCBI Taxonomy" id="660469"/>
    <lineage>
        <taxon>Eukaryota</taxon>
        <taxon>Fungi</taxon>
        <taxon>Dikarya</taxon>
        <taxon>Ascomycota</taxon>
        <taxon>Pezizomycotina</taxon>
        <taxon>Sordariomycetes</taxon>
        <taxon>Sordariomycetidae</taxon>
        <taxon>Diaporthales</taxon>
        <taxon>Cryphonectriaceae</taxon>
        <taxon>Cryphonectria-Endothia species complex</taxon>
        <taxon>Cryphonectria</taxon>
    </lineage>
</organism>
<dbReference type="GO" id="GO:0016042">
    <property type="term" value="P:lipid catabolic process"/>
    <property type="evidence" value="ECO:0007669"/>
    <property type="project" value="InterPro"/>
</dbReference>
<dbReference type="Proteomes" id="UP000803844">
    <property type="component" value="Unassembled WGS sequence"/>
</dbReference>
<dbReference type="PANTHER" id="PTHR34853">
    <property type="match status" value="1"/>
</dbReference>
<reference evidence="3" key="1">
    <citation type="journal article" date="2020" name="Phytopathology">
        <title>Genome sequence of the chestnut blight fungus Cryphonectria parasitica EP155: A fundamental resource for an archetypical invasive plant pathogen.</title>
        <authorList>
            <person name="Crouch J.A."/>
            <person name="Dawe A."/>
            <person name="Aerts A."/>
            <person name="Barry K."/>
            <person name="Churchill A.C.L."/>
            <person name="Grimwood J."/>
            <person name="Hillman B."/>
            <person name="Milgroom M.G."/>
            <person name="Pangilinan J."/>
            <person name="Smith M."/>
            <person name="Salamov A."/>
            <person name="Schmutz J."/>
            <person name="Yadav J."/>
            <person name="Grigoriev I.V."/>
            <person name="Nuss D."/>
        </authorList>
    </citation>
    <scope>NUCLEOTIDE SEQUENCE</scope>
    <source>
        <strain evidence="3">EP155</strain>
    </source>
</reference>
<dbReference type="PANTHER" id="PTHR34853:SF5">
    <property type="entry name" value="LIP-DOMAIN-CONTAINING PROTEIN-RELATED"/>
    <property type="match status" value="1"/>
</dbReference>
<dbReference type="OrthoDB" id="2373480at2759"/>
<dbReference type="InterPro" id="IPR005152">
    <property type="entry name" value="Lipase_secreted"/>
</dbReference>
<proteinExistence type="predicted"/>
<dbReference type="InterPro" id="IPR029058">
    <property type="entry name" value="AB_hydrolase_fold"/>
</dbReference>
<evidence type="ECO:0000313" key="4">
    <source>
        <dbReference type="Proteomes" id="UP000803844"/>
    </source>
</evidence>
<dbReference type="SUPFAM" id="SSF53474">
    <property type="entry name" value="alpha/beta-Hydrolases"/>
    <property type="match status" value="1"/>
</dbReference>
<accession>A0A9P4Y5H8</accession>
<dbReference type="RefSeq" id="XP_040778295.1">
    <property type="nucleotide sequence ID" value="XM_040916958.1"/>
</dbReference>
<feature type="chain" id="PRO_5040176191" evidence="2">
    <location>
        <begin position="25"/>
        <end position="438"/>
    </location>
</feature>
<sequence length="438" mass="46852">MAKSLHILGYCIALLIASSGQTTAQSIITSKPLPPSQDPWYIAPENYTAAVPGDILRLREAPGDLCSIVANCSAAWNILYRTTDNDQSATWAVTTLLAPPIEYSSTSSKKALNKALLSYQLAIDSPAVDQQPSYLLYTPNATDQWVDFTAALGRGWFVSVPDYESTKAAFGAPFLEGQATLDNIRAVLNLARARPDIGLAGGEDVRCAVWGYSGGSIASEWAVELQGLYAPELPLAGAVLGGLVPNFTTVFYEIDGTVWAGDIPAGVVGVTVEDAAARAFVLSRLKTTGPYNATTFLSVLNNSVTENFAVFAGQNISDYFVGGVADMFAPILLDLYNAGQMGLHGRPGVPLFLYKAIADEFTPIYQTDELVAQFCAEGVDVLYERNTVGEHVSELANGHTRALDYLSMVFEATIGDLYRNQSCIVRNVSVVDSTGAVL</sequence>
<keyword evidence="2" id="KW-0732">Signal</keyword>